<keyword evidence="6" id="KW-1185">Reference proteome</keyword>
<keyword evidence="2" id="KW-0560">Oxidoreductase</keyword>
<keyword evidence="3" id="KW-0520">NAD</keyword>
<evidence type="ECO:0000256" key="3">
    <source>
        <dbReference type="ARBA" id="ARBA00023027"/>
    </source>
</evidence>
<dbReference type="Pfam" id="PF01370">
    <property type="entry name" value="Epimerase"/>
    <property type="match status" value="1"/>
</dbReference>
<accession>A0ABY8GM79</accession>
<gene>
    <name evidence="5" type="ORF">P8T11_15410</name>
</gene>
<evidence type="ECO:0000259" key="4">
    <source>
        <dbReference type="Pfam" id="PF01370"/>
    </source>
</evidence>
<dbReference type="Gene3D" id="3.40.50.720">
    <property type="entry name" value="NAD(P)-binding Rossmann-like Domain"/>
    <property type="match status" value="1"/>
</dbReference>
<dbReference type="CDD" id="cd08946">
    <property type="entry name" value="SDR_e"/>
    <property type="match status" value="1"/>
</dbReference>
<dbReference type="EMBL" id="CP121261">
    <property type="protein sequence ID" value="WFP05724.1"/>
    <property type="molecule type" value="Genomic_DNA"/>
</dbReference>
<dbReference type="SUPFAM" id="SSF51735">
    <property type="entry name" value="NAD(P)-binding Rossmann-fold domains"/>
    <property type="match status" value="1"/>
</dbReference>
<dbReference type="InterPro" id="IPR036291">
    <property type="entry name" value="NAD(P)-bd_dom_sf"/>
</dbReference>
<dbReference type="Proteomes" id="UP001214170">
    <property type="component" value="Chromosome"/>
</dbReference>
<feature type="domain" description="NAD-dependent epimerase/dehydratase" evidence="4">
    <location>
        <begin position="18"/>
        <end position="179"/>
    </location>
</feature>
<dbReference type="RefSeq" id="WP_268081139.1">
    <property type="nucleotide sequence ID" value="NZ_CP106885.1"/>
</dbReference>
<name>A0ABY8GM79_9BURK</name>
<organism evidence="5 6">
    <name type="scientific">Achromobacter spanius</name>
    <dbReference type="NCBI Taxonomy" id="217203"/>
    <lineage>
        <taxon>Bacteria</taxon>
        <taxon>Pseudomonadati</taxon>
        <taxon>Pseudomonadota</taxon>
        <taxon>Betaproteobacteria</taxon>
        <taxon>Burkholderiales</taxon>
        <taxon>Alcaligenaceae</taxon>
        <taxon>Achromobacter</taxon>
    </lineage>
</organism>
<reference evidence="5 6" key="1">
    <citation type="submission" date="2023-03" db="EMBL/GenBank/DDBJ databases">
        <title>Achromobacter spanius LIG8.</title>
        <authorList>
            <person name="Shrestha S."/>
        </authorList>
    </citation>
    <scope>NUCLEOTIDE SEQUENCE [LARGE SCALE GENOMIC DNA]</scope>
    <source>
        <strain evidence="5 6">LIG8</strain>
    </source>
</reference>
<evidence type="ECO:0000256" key="1">
    <source>
        <dbReference type="ARBA" id="ARBA00007637"/>
    </source>
</evidence>
<dbReference type="PANTHER" id="PTHR43103:SF5">
    <property type="entry name" value="4-EPIMERASE, PUTATIVE (AFU_ORTHOLOGUE AFUA_7G00360)-RELATED"/>
    <property type="match status" value="1"/>
</dbReference>
<evidence type="ECO:0000313" key="6">
    <source>
        <dbReference type="Proteomes" id="UP001214170"/>
    </source>
</evidence>
<sequence length="282" mass="30650">MSRTVNPPPATTRCQRLLLTGAAGGLGQVLRPRLKPHAKVLRVSDVAPLGPAGEGEETMPCDLADAAAVSSLVQGVDAIVHLGGVSVERPFEDILPANIQGVYNLYEAARVHGVRRVVFASSNHVIGFYEQGQQLDADVPLRPDGYYGLSKAYGEHLSRFYFDRYGIETVCLRIGSSFPAPKDRRMLITWLSYDDLTDLITRALFTPGVGHLIVYGASANRDSWWRDDAAKVLGFVPKDSSERFRAQVEAQPPLPADDPAARYQGGAFVKAGPFPFPANTSK</sequence>
<protein>
    <submittedName>
        <fullName evidence="5">NAD(P)-dependent oxidoreductase</fullName>
    </submittedName>
</protein>
<evidence type="ECO:0000313" key="5">
    <source>
        <dbReference type="EMBL" id="WFP05724.1"/>
    </source>
</evidence>
<evidence type="ECO:0000256" key="2">
    <source>
        <dbReference type="ARBA" id="ARBA00023002"/>
    </source>
</evidence>
<comment type="similarity">
    <text evidence="1">Belongs to the NAD(P)-dependent epimerase/dehydratase family.</text>
</comment>
<dbReference type="InterPro" id="IPR001509">
    <property type="entry name" value="Epimerase_deHydtase"/>
</dbReference>
<proteinExistence type="inferred from homology"/>
<dbReference type="PANTHER" id="PTHR43103">
    <property type="entry name" value="NUCLEOSIDE-DIPHOSPHATE-SUGAR EPIMERASE"/>
    <property type="match status" value="1"/>
</dbReference>